<evidence type="ECO:0000256" key="14">
    <source>
        <dbReference type="ARBA" id="ARBA00024827"/>
    </source>
</evidence>
<sequence>MSRLDGRERWVFLGLAYALLAISATAAALTGTSEGDPGAPSWAPSWSLPWSPSWPSWWPSWWPASWSLSGPSAGAVWPVLAVAAAGWVAPLAWLHQRRDRRPVLVVGHYLVLVALAGTLTAAHAAFAVFAAIGYPLALALLPSRLVMAGVTVTAVVVVAAQAAPGDRAALLTVIAGVALPLAVAGWYVAAEHDKRRRLVERLRAAMDENASLHARLLDQARHAGVRDERHRVAGELHDTLTQDLVALIRQLDAAAVTTGEESGRHLGQATALARQGLAEARRSVSALRPGPLERSSLPEALERMAASWSRMSGVPLACEITGTPVALSADLEATLFRVAQEALANVVKHAEATRAALTLSYTDDLVLLDIRDDGAGFDPQAATDGFGLDGMRQRVRAAGGTLEIESQPGAGTALAAAVPALTVARPVPPPSTAVHPCPADETMAGGGEDS</sequence>
<feature type="transmembrane region" description="Helical" evidence="17">
    <location>
        <begin position="75"/>
        <end position="94"/>
    </location>
</feature>
<dbReference type="GO" id="GO:0046983">
    <property type="term" value="F:protein dimerization activity"/>
    <property type="evidence" value="ECO:0007669"/>
    <property type="project" value="InterPro"/>
</dbReference>
<keyword evidence="9" id="KW-0479">Metal-binding</keyword>
<feature type="domain" description="Histidine kinase" evidence="18">
    <location>
        <begin position="335"/>
        <end position="422"/>
    </location>
</feature>
<dbReference type="RefSeq" id="WP_091078427.1">
    <property type="nucleotide sequence ID" value="NZ_FOHX01000002.1"/>
</dbReference>
<evidence type="ECO:0000256" key="4">
    <source>
        <dbReference type="ARBA" id="ARBA00012438"/>
    </source>
</evidence>
<evidence type="ECO:0000313" key="20">
    <source>
        <dbReference type="Proteomes" id="UP000199361"/>
    </source>
</evidence>
<dbReference type="GO" id="GO:0016020">
    <property type="term" value="C:membrane"/>
    <property type="evidence" value="ECO:0007669"/>
    <property type="project" value="InterPro"/>
</dbReference>
<evidence type="ECO:0000256" key="7">
    <source>
        <dbReference type="ARBA" id="ARBA00022490"/>
    </source>
</evidence>
<evidence type="ECO:0000256" key="2">
    <source>
        <dbReference type="ARBA" id="ARBA00001966"/>
    </source>
</evidence>
<dbReference type="AlphaFoldDB" id="A0A1I0D5X6"/>
<name>A0A1I0D5X6_9ACTN</name>
<feature type="transmembrane region" description="Helical" evidence="17">
    <location>
        <begin position="106"/>
        <end position="133"/>
    </location>
</feature>
<comment type="subcellular location">
    <subcellularLocation>
        <location evidence="3">Cytoplasm</location>
    </subcellularLocation>
</comment>
<evidence type="ECO:0000256" key="12">
    <source>
        <dbReference type="ARBA" id="ARBA00023012"/>
    </source>
</evidence>
<keyword evidence="17" id="KW-0812">Transmembrane</keyword>
<keyword evidence="6" id="KW-0004">4Fe-4S</keyword>
<dbReference type="Pfam" id="PF07730">
    <property type="entry name" value="HisKA_3"/>
    <property type="match status" value="1"/>
</dbReference>
<dbReference type="PANTHER" id="PTHR24421:SF62">
    <property type="entry name" value="SENSORY TRANSDUCTION HISTIDINE KINASE"/>
    <property type="match status" value="1"/>
</dbReference>
<evidence type="ECO:0000256" key="8">
    <source>
        <dbReference type="ARBA" id="ARBA00022679"/>
    </source>
</evidence>
<evidence type="ECO:0000256" key="5">
    <source>
        <dbReference type="ARBA" id="ARBA00017322"/>
    </source>
</evidence>
<reference evidence="19 20" key="1">
    <citation type="submission" date="2016-10" db="EMBL/GenBank/DDBJ databases">
        <authorList>
            <person name="de Groot N.N."/>
        </authorList>
    </citation>
    <scope>NUCLEOTIDE SEQUENCE [LARGE SCALE GENOMIC DNA]</scope>
    <source>
        <strain evidence="19 20">CGMCC 4.5598</strain>
    </source>
</reference>
<dbReference type="InterPro" id="IPR004358">
    <property type="entry name" value="Sig_transdc_His_kin-like_C"/>
</dbReference>
<dbReference type="GO" id="GO:0000155">
    <property type="term" value="F:phosphorelay sensor kinase activity"/>
    <property type="evidence" value="ECO:0007669"/>
    <property type="project" value="InterPro"/>
</dbReference>
<keyword evidence="13" id="KW-0411">Iron-sulfur</keyword>
<evidence type="ECO:0000256" key="13">
    <source>
        <dbReference type="ARBA" id="ARBA00023014"/>
    </source>
</evidence>
<keyword evidence="8" id="KW-0808">Transferase</keyword>
<dbReference type="STRING" id="568860.SAMN05421811_102595"/>
<dbReference type="Pfam" id="PF02518">
    <property type="entry name" value="HATPase_c"/>
    <property type="match status" value="1"/>
</dbReference>
<keyword evidence="17" id="KW-1133">Transmembrane helix</keyword>
<proteinExistence type="predicted"/>
<evidence type="ECO:0000256" key="11">
    <source>
        <dbReference type="ARBA" id="ARBA00023004"/>
    </source>
</evidence>
<feature type="transmembrane region" description="Helical" evidence="17">
    <location>
        <begin position="170"/>
        <end position="189"/>
    </location>
</feature>
<dbReference type="InterPro" id="IPR005467">
    <property type="entry name" value="His_kinase_dom"/>
</dbReference>
<comment type="cofactor">
    <cofactor evidence="2">
        <name>[4Fe-4S] cluster</name>
        <dbReference type="ChEBI" id="CHEBI:49883"/>
    </cofactor>
</comment>
<evidence type="ECO:0000256" key="10">
    <source>
        <dbReference type="ARBA" id="ARBA00022777"/>
    </source>
</evidence>
<dbReference type="InterPro" id="IPR036890">
    <property type="entry name" value="HATPase_C_sf"/>
</dbReference>
<dbReference type="PROSITE" id="PS50109">
    <property type="entry name" value="HIS_KIN"/>
    <property type="match status" value="1"/>
</dbReference>
<evidence type="ECO:0000259" key="18">
    <source>
        <dbReference type="PROSITE" id="PS50109"/>
    </source>
</evidence>
<dbReference type="GO" id="GO:0046872">
    <property type="term" value="F:metal ion binding"/>
    <property type="evidence" value="ECO:0007669"/>
    <property type="project" value="UniProtKB-KW"/>
</dbReference>
<dbReference type="SMART" id="SM00387">
    <property type="entry name" value="HATPase_c"/>
    <property type="match status" value="1"/>
</dbReference>
<dbReference type="InterPro" id="IPR011712">
    <property type="entry name" value="Sig_transdc_His_kin_sub3_dim/P"/>
</dbReference>
<dbReference type="EMBL" id="FOHX01000002">
    <property type="protein sequence ID" value="SET27624.1"/>
    <property type="molecule type" value="Genomic_DNA"/>
</dbReference>
<keyword evidence="12" id="KW-0902">Two-component regulatory system</keyword>
<dbReference type="GO" id="GO:0005737">
    <property type="term" value="C:cytoplasm"/>
    <property type="evidence" value="ECO:0007669"/>
    <property type="project" value="UniProtKB-SubCell"/>
</dbReference>
<feature type="region of interest" description="Disordered" evidence="16">
    <location>
        <begin position="429"/>
        <end position="450"/>
    </location>
</feature>
<comment type="function">
    <text evidence="14">Member of the two-component regulatory system NreB/NreC involved in the control of dissimilatory nitrate/nitrite reduction in response to oxygen. NreB functions as a direct oxygen sensor histidine kinase which is autophosphorylated, in the absence of oxygen, probably at the conserved histidine residue, and transfers its phosphate group probably to a conserved aspartate residue of NreC. NreB/NreC activates the expression of the nitrate (narGHJI) and nitrite (nir) reductase operons, as well as the putative nitrate transporter gene narT.</text>
</comment>
<dbReference type="PANTHER" id="PTHR24421">
    <property type="entry name" value="NITRATE/NITRITE SENSOR PROTEIN NARX-RELATED"/>
    <property type="match status" value="1"/>
</dbReference>
<dbReference type="CDD" id="cd16917">
    <property type="entry name" value="HATPase_UhpB-NarQ-NarX-like"/>
    <property type="match status" value="1"/>
</dbReference>
<evidence type="ECO:0000256" key="6">
    <source>
        <dbReference type="ARBA" id="ARBA00022485"/>
    </source>
</evidence>
<evidence type="ECO:0000256" key="9">
    <source>
        <dbReference type="ARBA" id="ARBA00022723"/>
    </source>
</evidence>
<feature type="transmembrane region" description="Helical" evidence="17">
    <location>
        <begin position="145"/>
        <end position="163"/>
    </location>
</feature>
<gene>
    <name evidence="19" type="ORF">SAMN05421811_102595</name>
</gene>
<evidence type="ECO:0000256" key="3">
    <source>
        <dbReference type="ARBA" id="ARBA00004496"/>
    </source>
</evidence>
<dbReference type="Proteomes" id="UP000199361">
    <property type="component" value="Unassembled WGS sequence"/>
</dbReference>
<comment type="catalytic activity">
    <reaction evidence="1">
        <text>ATP + protein L-histidine = ADP + protein N-phospho-L-histidine.</text>
        <dbReference type="EC" id="2.7.13.3"/>
    </reaction>
</comment>
<keyword evidence="10 19" id="KW-0418">Kinase</keyword>
<accession>A0A1I0D5X6</accession>
<evidence type="ECO:0000313" key="19">
    <source>
        <dbReference type="EMBL" id="SET27624.1"/>
    </source>
</evidence>
<protein>
    <recommendedName>
        <fullName evidence="5">Oxygen sensor histidine kinase NreB</fullName>
        <ecNumber evidence="4">2.7.13.3</ecNumber>
    </recommendedName>
    <alternativeName>
        <fullName evidence="15">Nitrogen regulation protein B</fullName>
    </alternativeName>
</protein>
<dbReference type="SUPFAM" id="SSF55874">
    <property type="entry name" value="ATPase domain of HSP90 chaperone/DNA topoisomerase II/histidine kinase"/>
    <property type="match status" value="1"/>
</dbReference>
<dbReference type="PRINTS" id="PR00344">
    <property type="entry name" value="BCTRLSENSOR"/>
</dbReference>
<evidence type="ECO:0000256" key="15">
    <source>
        <dbReference type="ARBA" id="ARBA00030800"/>
    </source>
</evidence>
<dbReference type="EC" id="2.7.13.3" evidence="4"/>
<dbReference type="OrthoDB" id="144293at2"/>
<keyword evidence="20" id="KW-1185">Reference proteome</keyword>
<dbReference type="InterPro" id="IPR050482">
    <property type="entry name" value="Sensor_HK_TwoCompSys"/>
</dbReference>
<evidence type="ECO:0000256" key="17">
    <source>
        <dbReference type="SAM" id="Phobius"/>
    </source>
</evidence>
<keyword evidence="17" id="KW-0472">Membrane</keyword>
<keyword evidence="7" id="KW-0963">Cytoplasm</keyword>
<organism evidence="19 20">
    <name type="scientific">Nonomuraea wenchangensis</name>
    <dbReference type="NCBI Taxonomy" id="568860"/>
    <lineage>
        <taxon>Bacteria</taxon>
        <taxon>Bacillati</taxon>
        <taxon>Actinomycetota</taxon>
        <taxon>Actinomycetes</taxon>
        <taxon>Streptosporangiales</taxon>
        <taxon>Streptosporangiaceae</taxon>
        <taxon>Nonomuraea</taxon>
    </lineage>
</organism>
<dbReference type="InterPro" id="IPR003594">
    <property type="entry name" value="HATPase_dom"/>
</dbReference>
<dbReference type="Gene3D" id="1.20.5.1930">
    <property type="match status" value="1"/>
</dbReference>
<keyword evidence="11" id="KW-0408">Iron</keyword>
<dbReference type="Gene3D" id="3.30.565.10">
    <property type="entry name" value="Histidine kinase-like ATPase, C-terminal domain"/>
    <property type="match status" value="1"/>
</dbReference>
<dbReference type="GO" id="GO:0051539">
    <property type="term" value="F:4 iron, 4 sulfur cluster binding"/>
    <property type="evidence" value="ECO:0007669"/>
    <property type="project" value="UniProtKB-KW"/>
</dbReference>
<evidence type="ECO:0000256" key="1">
    <source>
        <dbReference type="ARBA" id="ARBA00000085"/>
    </source>
</evidence>
<evidence type="ECO:0000256" key="16">
    <source>
        <dbReference type="SAM" id="MobiDB-lite"/>
    </source>
</evidence>